<keyword evidence="2" id="KW-1185">Reference proteome</keyword>
<dbReference type="EMBL" id="JBHTKA010000003">
    <property type="protein sequence ID" value="MFD1000026.1"/>
    <property type="molecule type" value="Genomic_DNA"/>
</dbReference>
<reference evidence="2" key="1">
    <citation type="journal article" date="2019" name="Int. J. Syst. Evol. Microbiol.">
        <title>The Global Catalogue of Microorganisms (GCM) 10K type strain sequencing project: providing services to taxonomists for standard genome sequencing and annotation.</title>
        <authorList>
            <consortium name="The Broad Institute Genomics Platform"/>
            <consortium name="The Broad Institute Genome Sequencing Center for Infectious Disease"/>
            <person name="Wu L."/>
            <person name="Ma J."/>
        </authorList>
    </citation>
    <scope>NUCLEOTIDE SEQUENCE [LARGE SCALE GENOMIC DNA]</scope>
    <source>
        <strain evidence="2">CCUG 58938</strain>
    </source>
</reference>
<name>A0ABW3K2J7_9BACT</name>
<proteinExistence type="predicted"/>
<evidence type="ECO:0000313" key="1">
    <source>
        <dbReference type="EMBL" id="MFD1000026.1"/>
    </source>
</evidence>
<accession>A0ABW3K2J7</accession>
<sequence>MPVLNPNSTVVVQGGTKGRTLTITAPASNQIADFPTVNGVSIPLSAVPKNVTIPMNSNWNFISRAVAITYTLQ</sequence>
<evidence type="ECO:0000313" key="2">
    <source>
        <dbReference type="Proteomes" id="UP001597112"/>
    </source>
</evidence>
<gene>
    <name evidence="1" type="ORF">ACFQ21_11955</name>
</gene>
<organism evidence="1 2">
    <name type="scientific">Ohtaekwangia kribbensis</name>
    <dbReference type="NCBI Taxonomy" id="688913"/>
    <lineage>
        <taxon>Bacteria</taxon>
        <taxon>Pseudomonadati</taxon>
        <taxon>Bacteroidota</taxon>
        <taxon>Cytophagia</taxon>
        <taxon>Cytophagales</taxon>
        <taxon>Fulvivirgaceae</taxon>
        <taxon>Ohtaekwangia</taxon>
    </lineage>
</organism>
<dbReference type="RefSeq" id="WP_377579271.1">
    <property type="nucleotide sequence ID" value="NZ_JBHTKA010000003.1"/>
</dbReference>
<dbReference type="Proteomes" id="UP001597112">
    <property type="component" value="Unassembled WGS sequence"/>
</dbReference>
<protein>
    <submittedName>
        <fullName evidence="1">Uncharacterized protein</fullName>
    </submittedName>
</protein>
<comment type="caution">
    <text evidence="1">The sequence shown here is derived from an EMBL/GenBank/DDBJ whole genome shotgun (WGS) entry which is preliminary data.</text>
</comment>